<dbReference type="InterPro" id="IPR038765">
    <property type="entry name" value="Papain-like_cys_pep_sf"/>
</dbReference>
<protein>
    <recommendedName>
        <fullName evidence="2">USP domain-containing protein</fullName>
    </recommendedName>
</protein>
<comment type="caution">
    <text evidence="3">The sequence shown here is derived from an EMBL/GenBank/DDBJ whole genome shotgun (WGS) entry which is preliminary data.</text>
</comment>
<evidence type="ECO:0000313" key="3">
    <source>
        <dbReference type="EMBL" id="TFJ87004.1"/>
    </source>
</evidence>
<feature type="compositionally biased region" description="Basic and acidic residues" evidence="1">
    <location>
        <begin position="422"/>
        <end position="431"/>
    </location>
</feature>
<dbReference type="InterPro" id="IPR028889">
    <property type="entry name" value="USP"/>
</dbReference>
<reference evidence="3 4" key="1">
    <citation type="submission" date="2019-01" db="EMBL/GenBank/DDBJ databases">
        <title>Nuclear Genome Assembly of the Microalgal Biofuel strain Nannochloropsis salina CCMP1776.</title>
        <authorList>
            <person name="Hovde B."/>
        </authorList>
    </citation>
    <scope>NUCLEOTIDE SEQUENCE [LARGE SCALE GENOMIC DNA]</scope>
    <source>
        <strain evidence="3 4">CCMP1776</strain>
    </source>
</reference>
<dbReference type="PANTHER" id="PTHR24006:SF827">
    <property type="entry name" value="UBIQUITIN CARBOXYL-TERMINAL HYDROLASE 34"/>
    <property type="match status" value="1"/>
</dbReference>
<dbReference type="InterPro" id="IPR001394">
    <property type="entry name" value="Peptidase_C19_UCH"/>
</dbReference>
<dbReference type="GO" id="GO:0004843">
    <property type="term" value="F:cysteine-type deubiquitinase activity"/>
    <property type="evidence" value="ECO:0007669"/>
    <property type="project" value="InterPro"/>
</dbReference>
<gene>
    <name evidence="3" type="ORF">NSK_001338</name>
</gene>
<dbReference type="Pfam" id="PF00443">
    <property type="entry name" value="UCH"/>
    <property type="match status" value="1"/>
</dbReference>
<dbReference type="Gene3D" id="3.90.70.10">
    <property type="entry name" value="Cysteine proteinases"/>
    <property type="match status" value="1"/>
</dbReference>
<evidence type="ECO:0000313" key="4">
    <source>
        <dbReference type="Proteomes" id="UP000355283"/>
    </source>
</evidence>
<evidence type="ECO:0000259" key="2">
    <source>
        <dbReference type="PROSITE" id="PS50235"/>
    </source>
</evidence>
<dbReference type="PANTHER" id="PTHR24006">
    <property type="entry name" value="UBIQUITIN CARBOXYL-TERMINAL HYDROLASE"/>
    <property type="match status" value="1"/>
</dbReference>
<feature type="region of interest" description="Disordered" evidence="1">
    <location>
        <begin position="416"/>
        <end position="473"/>
    </location>
</feature>
<sequence>MAGGRQGKKCKICQRLSPAWHEETLVDLPPVLAFQLQRFVFAFDPVTASSNSKKVTARFSFPAVLDMWPYTREGKARCQLDPVVEEEGEGGGEGGREGGEDRPREWYRLAGVLMHRGASPQEGHYYSFVRREGGREGGGGWWCLNDELVSAFDPREEGERAWFAGGDDSPYMLLYEKEEAEAEGLVAEGEGRKGGVLKGPEGEGEALPKLHRRRLVSLAILVTGLTEATLADALPSFPPSARSCPSLFPDVQKLLSLFHWLASSSHRVREEGGEEEEDEGVHERLLHAIRHSERLLRHFLLSSSTASSGQDRAKNSLARWLASQLGGEGGWWGDIFHRRASPPSVAPSLSSTAVVYEHLENLWVGVTEAALDRLMDEPSTPGTRKVMEILARTVCGTEPGAHRTRLMRMEERLRPLLAGEGVGKEEERIGEGEDQSEEEDGGKVHRDEGRRRRHTAGAGQEGWVGSAEGPEGG</sequence>
<dbReference type="InterPro" id="IPR018200">
    <property type="entry name" value="USP_CS"/>
</dbReference>
<dbReference type="GO" id="GO:0005634">
    <property type="term" value="C:nucleus"/>
    <property type="evidence" value="ECO:0007669"/>
    <property type="project" value="TreeGrafter"/>
</dbReference>
<dbReference type="AlphaFoldDB" id="A0A4D9D7K9"/>
<dbReference type="InterPro" id="IPR050164">
    <property type="entry name" value="Peptidase_C19"/>
</dbReference>
<name>A0A4D9D7K9_9STRA</name>
<feature type="compositionally biased region" description="Basic and acidic residues" evidence="1">
    <location>
        <begin position="441"/>
        <end position="450"/>
    </location>
</feature>
<proteinExistence type="predicted"/>
<feature type="domain" description="USP" evidence="2">
    <location>
        <begin position="1"/>
        <end position="178"/>
    </location>
</feature>
<dbReference type="PROSITE" id="PS00973">
    <property type="entry name" value="USP_2"/>
    <property type="match status" value="1"/>
</dbReference>
<dbReference type="EMBL" id="SDOX01000006">
    <property type="protein sequence ID" value="TFJ87004.1"/>
    <property type="molecule type" value="Genomic_DNA"/>
</dbReference>
<accession>A0A4D9D7K9</accession>
<keyword evidence="4" id="KW-1185">Reference proteome</keyword>
<dbReference type="PROSITE" id="PS50235">
    <property type="entry name" value="USP_3"/>
    <property type="match status" value="1"/>
</dbReference>
<organism evidence="3 4">
    <name type="scientific">Nannochloropsis salina CCMP1776</name>
    <dbReference type="NCBI Taxonomy" id="1027361"/>
    <lineage>
        <taxon>Eukaryota</taxon>
        <taxon>Sar</taxon>
        <taxon>Stramenopiles</taxon>
        <taxon>Ochrophyta</taxon>
        <taxon>Eustigmatophyceae</taxon>
        <taxon>Eustigmatales</taxon>
        <taxon>Monodopsidaceae</taxon>
        <taxon>Microchloropsis</taxon>
        <taxon>Microchloropsis salina</taxon>
    </lineage>
</organism>
<dbReference type="SUPFAM" id="SSF54001">
    <property type="entry name" value="Cysteine proteinases"/>
    <property type="match status" value="1"/>
</dbReference>
<evidence type="ECO:0000256" key="1">
    <source>
        <dbReference type="SAM" id="MobiDB-lite"/>
    </source>
</evidence>
<dbReference type="GO" id="GO:0005829">
    <property type="term" value="C:cytosol"/>
    <property type="evidence" value="ECO:0007669"/>
    <property type="project" value="TreeGrafter"/>
</dbReference>
<dbReference type="Proteomes" id="UP000355283">
    <property type="component" value="Unassembled WGS sequence"/>
</dbReference>
<dbReference type="GO" id="GO:0016579">
    <property type="term" value="P:protein deubiquitination"/>
    <property type="evidence" value="ECO:0007669"/>
    <property type="project" value="InterPro"/>
</dbReference>
<dbReference type="OrthoDB" id="289038at2759"/>